<keyword evidence="1" id="KW-0732">Signal</keyword>
<dbReference type="InterPro" id="IPR007110">
    <property type="entry name" value="Ig-like_dom"/>
</dbReference>
<evidence type="ECO:0000256" key="1">
    <source>
        <dbReference type="SAM" id="SignalP"/>
    </source>
</evidence>
<gene>
    <name evidence="3" type="ORF">NQ315_009433</name>
</gene>
<dbReference type="InterPro" id="IPR013783">
    <property type="entry name" value="Ig-like_fold"/>
</dbReference>
<name>A0AAV8WGX3_9CUCU</name>
<dbReference type="PANTHER" id="PTHR23279:SF37">
    <property type="entry name" value="DEFECTIVE PROBOSCIS EXTENSION RESPONSE 13, ISOFORM B"/>
    <property type="match status" value="1"/>
</dbReference>
<feature type="domain" description="Ig-like" evidence="2">
    <location>
        <begin position="68"/>
        <end position="177"/>
    </location>
</feature>
<proteinExistence type="predicted"/>
<dbReference type="EMBL" id="JANEYG010000001">
    <property type="protein sequence ID" value="KAJ8925593.1"/>
    <property type="molecule type" value="Genomic_DNA"/>
</dbReference>
<dbReference type="InterPro" id="IPR036179">
    <property type="entry name" value="Ig-like_dom_sf"/>
</dbReference>
<dbReference type="Proteomes" id="UP001159042">
    <property type="component" value="Unassembled WGS sequence"/>
</dbReference>
<keyword evidence="4" id="KW-1185">Reference proteome</keyword>
<evidence type="ECO:0000313" key="4">
    <source>
        <dbReference type="Proteomes" id="UP001159042"/>
    </source>
</evidence>
<dbReference type="SUPFAM" id="SSF48726">
    <property type="entry name" value="Immunoglobulin"/>
    <property type="match status" value="2"/>
</dbReference>
<organism evidence="3 4">
    <name type="scientific">Exocentrus adspersus</name>
    <dbReference type="NCBI Taxonomy" id="1586481"/>
    <lineage>
        <taxon>Eukaryota</taxon>
        <taxon>Metazoa</taxon>
        <taxon>Ecdysozoa</taxon>
        <taxon>Arthropoda</taxon>
        <taxon>Hexapoda</taxon>
        <taxon>Insecta</taxon>
        <taxon>Pterygota</taxon>
        <taxon>Neoptera</taxon>
        <taxon>Endopterygota</taxon>
        <taxon>Coleoptera</taxon>
        <taxon>Polyphaga</taxon>
        <taxon>Cucujiformia</taxon>
        <taxon>Chrysomeloidea</taxon>
        <taxon>Cerambycidae</taxon>
        <taxon>Lamiinae</taxon>
        <taxon>Acanthocinini</taxon>
        <taxon>Exocentrus</taxon>
    </lineage>
</organism>
<dbReference type="Gene3D" id="2.60.40.10">
    <property type="entry name" value="Immunoglobulins"/>
    <property type="match status" value="2"/>
</dbReference>
<feature type="domain" description="Ig-like" evidence="2">
    <location>
        <begin position="197"/>
        <end position="270"/>
    </location>
</feature>
<comment type="caution">
    <text evidence="3">The sequence shown here is derived from an EMBL/GenBank/DDBJ whole genome shotgun (WGS) entry which is preliminary data.</text>
</comment>
<reference evidence="3 4" key="1">
    <citation type="journal article" date="2023" name="Insect Mol. Biol.">
        <title>Genome sequencing provides insights into the evolution of gene families encoding plant cell wall-degrading enzymes in longhorned beetles.</title>
        <authorList>
            <person name="Shin N.R."/>
            <person name="Okamura Y."/>
            <person name="Kirsch R."/>
            <person name="Pauchet Y."/>
        </authorList>
    </citation>
    <scope>NUCLEOTIDE SEQUENCE [LARGE SCALE GENOMIC DNA]</scope>
    <source>
        <strain evidence="3">EAD_L_NR</strain>
    </source>
</reference>
<dbReference type="CDD" id="cd00096">
    <property type="entry name" value="Ig"/>
    <property type="match status" value="1"/>
</dbReference>
<dbReference type="SMART" id="SM00408">
    <property type="entry name" value="IGc2"/>
    <property type="match status" value="2"/>
</dbReference>
<feature type="signal peptide" evidence="1">
    <location>
        <begin position="1"/>
        <end position="25"/>
    </location>
</feature>
<dbReference type="PROSITE" id="PS50835">
    <property type="entry name" value="IG_LIKE"/>
    <property type="match status" value="2"/>
</dbReference>
<dbReference type="GO" id="GO:0050808">
    <property type="term" value="P:synapse organization"/>
    <property type="evidence" value="ECO:0007669"/>
    <property type="project" value="TreeGrafter"/>
</dbReference>
<dbReference type="GO" id="GO:0032589">
    <property type="term" value="C:neuron projection membrane"/>
    <property type="evidence" value="ECO:0007669"/>
    <property type="project" value="TreeGrafter"/>
</dbReference>
<dbReference type="InterPro" id="IPR003599">
    <property type="entry name" value="Ig_sub"/>
</dbReference>
<sequence length="276" mass="31506">MAAVYTFSVFLRLLLLVFVLQDVTGGVLNATKGHFRRKDFEDERFNRREALEKNRPHGKDANQVQSNPVTKEDIFTEVLGQTRTRVVLHCDTNRLETPGKDNITVIWVKVSNDSFTILTDGKRVVTRDKRFFVDTDRMNPNVWDLYIRYTKWEDAGMYKCQICAASSSGNSIFVKLNLIEAYAEIIGSAVRQVDKVGSPLRLSCELKDSLEAPRYIYWYHEERMINFDLNDGANVRQGRQGSELIFPRAEESHSGNYSCVPSNARPASVTVIVNGR</sequence>
<dbReference type="Pfam" id="PF13927">
    <property type="entry name" value="Ig_3"/>
    <property type="match status" value="1"/>
</dbReference>
<accession>A0AAV8WGX3</accession>
<evidence type="ECO:0000313" key="3">
    <source>
        <dbReference type="EMBL" id="KAJ8925593.1"/>
    </source>
</evidence>
<dbReference type="InterPro" id="IPR037448">
    <property type="entry name" value="Zig-8"/>
</dbReference>
<dbReference type="AlphaFoldDB" id="A0AAV8WGX3"/>
<feature type="chain" id="PRO_5043933756" description="Ig-like domain-containing protein" evidence="1">
    <location>
        <begin position="26"/>
        <end position="276"/>
    </location>
</feature>
<protein>
    <recommendedName>
        <fullName evidence="2">Ig-like domain-containing protein</fullName>
    </recommendedName>
</protein>
<dbReference type="InterPro" id="IPR003598">
    <property type="entry name" value="Ig_sub2"/>
</dbReference>
<dbReference type="SMART" id="SM00409">
    <property type="entry name" value="IG"/>
    <property type="match status" value="2"/>
</dbReference>
<dbReference type="PANTHER" id="PTHR23279">
    <property type="entry name" value="DEFECTIVE PROBOSCIS EXTENSION RESPONSE DPR -RELATED"/>
    <property type="match status" value="1"/>
</dbReference>
<evidence type="ECO:0000259" key="2">
    <source>
        <dbReference type="PROSITE" id="PS50835"/>
    </source>
</evidence>